<feature type="domain" description="Dihydroorotase catalytic" evidence="2">
    <location>
        <begin position="57"/>
        <end position="239"/>
    </location>
</feature>
<proteinExistence type="predicted"/>
<dbReference type="SUPFAM" id="SSF51556">
    <property type="entry name" value="Metallo-dependent hydrolases"/>
    <property type="match status" value="1"/>
</dbReference>
<accession>A0ABY9RCY1</accession>
<dbReference type="InterPro" id="IPR050138">
    <property type="entry name" value="DHOase/Allantoinase_Hydrolase"/>
</dbReference>
<evidence type="ECO:0000313" key="4">
    <source>
        <dbReference type="Proteomes" id="UP001180481"/>
    </source>
</evidence>
<dbReference type="Gene3D" id="3.20.20.140">
    <property type="entry name" value="Metal-dependent hydrolases"/>
    <property type="match status" value="1"/>
</dbReference>
<dbReference type="InterPro" id="IPR011059">
    <property type="entry name" value="Metal-dep_hydrolase_composite"/>
</dbReference>
<protein>
    <submittedName>
        <fullName evidence="3">Dihydroorotase</fullName>
    </submittedName>
</protein>
<organism evidence="3 4">
    <name type="scientific">Flavobacterium nakdongensis</name>
    <dbReference type="NCBI Taxonomy" id="3073563"/>
    <lineage>
        <taxon>Bacteria</taxon>
        <taxon>Pseudomonadati</taxon>
        <taxon>Bacteroidota</taxon>
        <taxon>Flavobacteriia</taxon>
        <taxon>Flavobacteriales</taxon>
        <taxon>Flavobacteriaceae</taxon>
        <taxon>Flavobacterium</taxon>
    </lineage>
</organism>
<dbReference type="InterPro" id="IPR024403">
    <property type="entry name" value="DHOase_cat"/>
</dbReference>
<dbReference type="InterPro" id="IPR004722">
    <property type="entry name" value="DHOase"/>
</dbReference>
<dbReference type="SUPFAM" id="SSF51338">
    <property type="entry name" value="Composite domain of metallo-dependent hydrolases"/>
    <property type="match status" value="1"/>
</dbReference>
<dbReference type="Proteomes" id="UP001180481">
    <property type="component" value="Chromosome"/>
</dbReference>
<dbReference type="PANTHER" id="PTHR43668">
    <property type="entry name" value="ALLANTOINASE"/>
    <property type="match status" value="1"/>
</dbReference>
<keyword evidence="4" id="KW-1185">Reference proteome</keyword>
<keyword evidence="1" id="KW-0665">Pyrimidine biosynthesis</keyword>
<gene>
    <name evidence="3" type="ORF">RF683_03255</name>
</gene>
<evidence type="ECO:0000259" key="2">
    <source>
        <dbReference type="Pfam" id="PF12890"/>
    </source>
</evidence>
<sequence>MNIVLKNATIIEKNNPFNNQKVDIEITDGVLSKIGTNLAIKEGYTTIEKENLHVSTGWVDTQVVFGEPGFETTETIKNGLHVAAKSGFTDVFVHSNTNPSIDNQAVIHLIQNKGLGQATQLHLVGTLTKNAEGNELAELFDMKNAGAIAFGDYKKSLTNANLLKIALQYTQDFNGLVFAFPMNKDIKGKGFVNEGVVSTKLGMKGIPALAELVELARNIAILNYTGGKMHVPTISCAESVALIREAKSKGLSITCGVSINNLVLNENEITDFNTDTKVYPPLRSEQDRLALIEGVKDGSIDVITSDHCPVNIENKRIEYDLSAYGSIGLESIFGALNQVVPLEISIEKLTNGHQFLNEKPEIAIGQKAKLTLFNPDTHWIFESKNIMSLSKNAIMLGKKMKGEVYGIINTNSIQI</sequence>
<dbReference type="PANTHER" id="PTHR43668:SF2">
    <property type="entry name" value="ALLANTOINASE"/>
    <property type="match status" value="1"/>
</dbReference>
<evidence type="ECO:0000313" key="3">
    <source>
        <dbReference type="EMBL" id="WMW78480.1"/>
    </source>
</evidence>
<dbReference type="RefSeq" id="WP_309532784.1">
    <property type="nucleotide sequence ID" value="NZ_CP133721.1"/>
</dbReference>
<name>A0ABY9RCY1_9FLAO</name>
<dbReference type="CDD" id="cd01317">
    <property type="entry name" value="DHOase_IIa"/>
    <property type="match status" value="1"/>
</dbReference>
<dbReference type="InterPro" id="IPR032466">
    <property type="entry name" value="Metal_Hydrolase"/>
</dbReference>
<dbReference type="Pfam" id="PF12890">
    <property type="entry name" value="DHOase"/>
    <property type="match status" value="1"/>
</dbReference>
<dbReference type="Gene3D" id="2.30.40.10">
    <property type="entry name" value="Urease, subunit C, domain 1"/>
    <property type="match status" value="1"/>
</dbReference>
<evidence type="ECO:0000256" key="1">
    <source>
        <dbReference type="ARBA" id="ARBA00022975"/>
    </source>
</evidence>
<dbReference type="EMBL" id="CP133721">
    <property type="protein sequence ID" value="WMW78480.1"/>
    <property type="molecule type" value="Genomic_DNA"/>
</dbReference>
<reference evidence="3" key="1">
    <citation type="submission" date="2023-09" db="EMBL/GenBank/DDBJ databases">
        <title>Flavobacterium sp. 20NA77.7 isolated from freshwater.</title>
        <authorList>
            <person name="Le V."/>
            <person name="Ko S.-R."/>
            <person name="Ahn C.-Y."/>
            <person name="Oh H.-M."/>
        </authorList>
    </citation>
    <scope>NUCLEOTIDE SEQUENCE</scope>
    <source>
        <strain evidence="3">20NA77.7</strain>
    </source>
</reference>